<protein>
    <submittedName>
        <fullName evidence="3">TIGR03084 family metal-binding protein</fullName>
    </submittedName>
</protein>
<dbReference type="NCBIfam" id="TIGR03084">
    <property type="entry name" value="TIGR03084 family metal-binding protein"/>
    <property type="match status" value="1"/>
</dbReference>
<dbReference type="InterPro" id="IPR024344">
    <property type="entry name" value="MDMPI_metal-binding"/>
</dbReference>
<gene>
    <name evidence="3" type="ORF">GCM10022402_29810</name>
</gene>
<dbReference type="InterPro" id="IPR034660">
    <property type="entry name" value="DinB/YfiT-like"/>
</dbReference>
<sequence length="263" mass="28590">MTDLQEVIRDLNAEGDDVDRLVADLAPEQWSLPTPAPGWTIKHQIAHLIFIFRLAGTAASDAEAFQQIIAGVGDDFDGAVNAALAQYLDEPPEKLLAQWRSERAATAEALAAVPPDQTVPWLVRPLPPAILACAGIMELFGHGQDIADALGAERERTDRLRHLAGFAVLTRDFGYHARGLTPPEEEFRFELTSPSGESWEFGPAEAEQRVTGPAVDFCLLVTRRRHRDDLALTASGAKADHWLDIAQAYRGPAGPGRSPGQFA</sequence>
<dbReference type="RefSeq" id="WP_344972143.1">
    <property type="nucleotide sequence ID" value="NZ_BAABDD010000013.1"/>
</dbReference>
<dbReference type="InterPro" id="IPR017518">
    <property type="entry name" value="CHP03084"/>
</dbReference>
<feature type="domain" description="Mycothiol-dependent maleylpyruvate isomerase metal-binding" evidence="2">
    <location>
        <begin position="12"/>
        <end position="147"/>
    </location>
</feature>
<evidence type="ECO:0000313" key="4">
    <source>
        <dbReference type="Proteomes" id="UP001500908"/>
    </source>
</evidence>
<dbReference type="NCBIfam" id="TIGR03083">
    <property type="entry name" value="maleylpyruvate isomerase family mycothiol-dependent enzyme"/>
    <property type="match status" value="1"/>
</dbReference>
<evidence type="ECO:0000313" key="3">
    <source>
        <dbReference type="EMBL" id="GAA3748604.1"/>
    </source>
</evidence>
<organism evidence="3 4">
    <name type="scientific">Salinactinospora qingdaonensis</name>
    <dbReference type="NCBI Taxonomy" id="702744"/>
    <lineage>
        <taxon>Bacteria</taxon>
        <taxon>Bacillati</taxon>
        <taxon>Actinomycetota</taxon>
        <taxon>Actinomycetes</taxon>
        <taxon>Streptosporangiales</taxon>
        <taxon>Nocardiopsidaceae</taxon>
        <taxon>Salinactinospora</taxon>
    </lineage>
</organism>
<dbReference type="Pfam" id="PF08608">
    <property type="entry name" value="Wyosine_form"/>
    <property type="match status" value="1"/>
</dbReference>
<keyword evidence="4" id="KW-1185">Reference proteome</keyword>
<dbReference type="InterPro" id="IPR013917">
    <property type="entry name" value="tRNA_wybutosine-synth"/>
</dbReference>
<dbReference type="EMBL" id="BAABDD010000013">
    <property type="protein sequence ID" value="GAA3748604.1"/>
    <property type="molecule type" value="Genomic_DNA"/>
</dbReference>
<name>A0ABP7FXP1_9ACTN</name>
<comment type="caution">
    <text evidence="3">The sequence shown here is derived from an EMBL/GenBank/DDBJ whole genome shotgun (WGS) entry which is preliminary data.</text>
</comment>
<dbReference type="InterPro" id="IPR017517">
    <property type="entry name" value="Maleyloyr_isom"/>
</dbReference>
<dbReference type="Proteomes" id="UP001500908">
    <property type="component" value="Unassembled WGS sequence"/>
</dbReference>
<reference evidence="4" key="1">
    <citation type="journal article" date="2019" name="Int. J. Syst. Evol. Microbiol.">
        <title>The Global Catalogue of Microorganisms (GCM) 10K type strain sequencing project: providing services to taxonomists for standard genome sequencing and annotation.</title>
        <authorList>
            <consortium name="The Broad Institute Genomics Platform"/>
            <consortium name="The Broad Institute Genome Sequencing Center for Infectious Disease"/>
            <person name="Wu L."/>
            <person name="Ma J."/>
        </authorList>
    </citation>
    <scope>NUCLEOTIDE SEQUENCE [LARGE SCALE GENOMIC DNA]</scope>
    <source>
        <strain evidence="4">JCM 17137</strain>
    </source>
</reference>
<proteinExistence type="predicted"/>
<dbReference type="Gene3D" id="1.20.120.450">
    <property type="entry name" value="dinb family like domain"/>
    <property type="match status" value="1"/>
</dbReference>
<evidence type="ECO:0000259" key="1">
    <source>
        <dbReference type="Pfam" id="PF08608"/>
    </source>
</evidence>
<feature type="domain" description="tRNA wybutosine-synthesis" evidence="1">
    <location>
        <begin position="184"/>
        <end position="234"/>
    </location>
</feature>
<accession>A0ABP7FXP1</accession>
<dbReference type="Pfam" id="PF11716">
    <property type="entry name" value="MDMPI_N"/>
    <property type="match status" value="1"/>
</dbReference>
<dbReference type="SUPFAM" id="SSF109854">
    <property type="entry name" value="DinB/YfiT-like putative metalloenzymes"/>
    <property type="match status" value="1"/>
</dbReference>
<evidence type="ECO:0000259" key="2">
    <source>
        <dbReference type="Pfam" id="PF11716"/>
    </source>
</evidence>